<keyword evidence="2" id="KW-0378">Hydrolase</keyword>
<dbReference type="GO" id="GO:0030288">
    <property type="term" value="C:outer membrane-bounded periplasmic space"/>
    <property type="evidence" value="ECO:0007669"/>
    <property type="project" value="TreeGrafter"/>
</dbReference>
<dbReference type="InterPro" id="IPR008334">
    <property type="entry name" value="5'-Nucleotdase_C"/>
</dbReference>
<dbReference type="SUPFAM" id="SSF55816">
    <property type="entry name" value="5'-nucleotidase (syn. UDP-sugar hydrolase), C-terminal domain"/>
    <property type="match status" value="1"/>
</dbReference>
<accession>A0A501WKS3</accession>
<dbReference type="InterPro" id="IPR029052">
    <property type="entry name" value="Metallo-depent_PP-like"/>
</dbReference>
<dbReference type="SUPFAM" id="SSF56300">
    <property type="entry name" value="Metallo-dependent phosphatases"/>
    <property type="match status" value="1"/>
</dbReference>
<dbReference type="Pfam" id="PF02872">
    <property type="entry name" value="5_nucleotid_C"/>
    <property type="match status" value="1"/>
</dbReference>
<evidence type="ECO:0000259" key="4">
    <source>
        <dbReference type="Pfam" id="PF02872"/>
    </source>
</evidence>
<keyword evidence="6" id="KW-1185">Reference proteome</keyword>
<dbReference type="Gene3D" id="3.90.780.10">
    <property type="entry name" value="5'-Nucleotidase, C-terminal domain"/>
    <property type="match status" value="1"/>
</dbReference>
<dbReference type="GO" id="GO:0009166">
    <property type="term" value="P:nucleotide catabolic process"/>
    <property type="evidence" value="ECO:0007669"/>
    <property type="project" value="InterPro"/>
</dbReference>
<dbReference type="PANTHER" id="PTHR11575">
    <property type="entry name" value="5'-NUCLEOTIDASE-RELATED"/>
    <property type="match status" value="1"/>
</dbReference>
<evidence type="ECO:0000256" key="1">
    <source>
        <dbReference type="ARBA" id="ARBA00022729"/>
    </source>
</evidence>
<dbReference type="Proteomes" id="UP000316727">
    <property type="component" value="Unassembled WGS sequence"/>
</dbReference>
<protein>
    <submittedName>
        <fullName evidence="5">Bifunctional metallophosphatase/5'-nucleotidase</fullName>
    </submittedName>
</protein>
<name>A0A501WKS3_9BACT</name>
<proteinExistence type="inferred from homology"/>
<evidence type="ECO:0000259" key="3">
    <source>
        <dbReference type="Pfam" id="PF00149"/>
    </source>
</evidence>
<keyword evidence="1" id="KW-0732">Signal</keyword>
<reference evidence="5 6" key="1">
    <citation type="submission" date="2019-06" db="EMBL/GenBank/DDBJ databases">
        <title>A novel bacterium of genus Pontibacter, isolated from marine sediment.</title>
        <authorList>
            <person name="Huang H."/>
            <person name="Mo K."/>
            <person name="Hu Y."/>
        </authorList>
    </citation>
    <scope>NUCLEOTIDE SEQUENCE [LARGE SCALE GENOMIC DNA]</scope>
    <source>
        <strain evidence="5 6">HB172049</strain>
    </source>
</reference>
<dbReference type="Gene3D" id="3.60.21.10">
    <property type="match status" value="1"/>
</dbReference>
<sequence>MTKKITILQLNDSHAYLESHQEMFWEGGDKVYRTAGGFARIAGYLKQLREEQQAVLALDCGDTFHGTYPAVHTKGEVMVPILNKLSLAAMTAHWEFAYGPEQFKKLTTELNYPMLAINIYDKQTDELVYKPCLVQEVNGVKVGVIGIACNIVDKTMPPKFSEGLYFTLGNKELPGYIKKLKEEEKADLIVLISHLGFPQNMKLLAEVPGVDICLSSHTHYRTTKPAMQGDTIVIESGCHGSFLGRLDLTLENGKITNFNHEMVEVSERLPEDEEIKSMVEEAVAPYREMPGEKVGETKTALDRNTILESTMDNLLLQSMLEATGAELAFSNGWRYGAPIVPGPITLNDLYNIIPMNPPVQTVDISGEELLEMLEDNLEKTFAPDPYNQLGGYVKRCMGLKAYIKIEAPKGNRIQKLFVNGAGLEPQRRYKAAFVTEQGVPKKYGQNRSDGGIKAIDAMKQYLQQHSPVEIQLLGTFTAV</sequence>
<dbReference type="RefSeq" id="WP_140619091.1">
    <property type="nucleotide sequence ID" value="NZ_VFRQ01000001.1"/>
</dbReference>
<dbReference type="PANTHER" id="PTHR11575:SF42">
    <property type="entry name" value="SULFUR OXIDATION PROTEIN SOXB"/>
    <property type="match status" value="1"/>
</dbReference>
<dbReference type="AlphaFoldDB" id="A0A501WKS3"/>
<dbReference type="PRINTS" id="PR01607">
    <property type="entry name" value="APYRASEFAMLY"/>
</dbReference>
<dbReference type="GO" id="GO:0016787">
    <property type="term" value="F:hydrolase activity"/>
    <property type="evidence" value="ECO:0007669"/>
    <property type="project" value="UniProtKB-KW"/>
</dbReference>
<keyword evidence="2" id="KW-0547">Nucleotide-binding</keyword>
<dbReference type="Pfam" id="PF00149">
    <property type="entry name" value="Metallophos"/>
    <property type="match status" value="1"/>
</dbReference>
<comment type="caution">
    <text evidence="5">The sequence shown here is derived from an EMBL/GenBank/DDBJ whole genome shotgun (WGS) entry which is preliminary data.</text>
</comment>
<feature type="domain" description="5'-Nucleotidase C-terminal" evidence="4">
    <location>
        <begin position="294"/>
        <end position="432"/>
    </location>
</feature>
<dbReference type="InterPro" id="IPR006179">
    <property type="entry name" value="5_nucleotidase/apyrase"/>
</dbReference>
<evidence type="ECO:0000256" key="2">
    <source>
        <dbReference type="RuleBase" id="RU362119"/>
    </source>
</evidence>
<evidence type="ECO:0000313" key="5">
    <source>
        <dbReference type="EMBL" id="TPE46246.1"/>
    </source>
</evidence>
<comment type="similarity">
    <text evidence="2">Belongs to the 5'-nucleotidase family.</text>
</comment>
<gene>
    <name evidence="5" type="ORF">FJM65_02570</name>
</gene>
<dbReference type="EMBL" id="VFRQ01000001">
    <property type="protein sequence ID" value="TPE46246.1"/>
    <property type="molecule type" value="Genomic_DNA"/>
</dbReference>
<organism evidence="5 6">
    <name type="scientific">Pontibacter mangrovi</name>
    <dbReference type="NCBI Taxonomy" id="2589816"/>
    <lineage>
        <taxon>Bacteria</taxon>
        <taxon>Pseudomonadati</taxon>
        <taxon>Bacteroidota</taxon>
        <taxon>Cytophagia</taxon>
        <taxon>Cytophagales</taxon>
        <taxon>Hymenobacteraceae</taxon>
        <taxon>Pontibacter</taxon>
    </lineage>
</organism>
<dbReference type="GO" id="GO:0000166">
    <property type="term" value="F:nucleotide binding"/>
    <property type="evidence" value="ECO:0007669"/>
    <property type="project" value="UniProtKB-KW"/>
</dbReference>
<dbReference type="InterPro" id="IPR036907">
    <property type="entry name" value="5'-Nucleotdase_C_sf"/>
</dbReference>
<evidence type="ECO:0000313" key="6">
    <source>
        <dbReference type="Proteomes" id="UP000316727"/>
    </source>
</evidence>
<dbReference type="OrthoDB" id="9775118at2"/>
<feature type="domain" description="Calcineurin-like phosphoesterase" evidence="3">
    <location>
        <begin position="6"/>
        <end position="220"/>
    </location>
</feature>
<dbReference type="InterPro" id="IPR004843">
    <property type="entry name" value="Calcineurin-like_PHP"/>
</dbReference>